<protein>
    <recommendedName>
        <fullName evidence="1">Luciferase-like domain-containing protein</fullName>
    </recommendedName>
</protein>
<organism evidence="2">
    <name type="scientific">marine metagenome</name>
    <dbReference type="NCBI Taxonomy" id="408172"/>
    <lineage>
        <taxon>unclassified sequences</taxon>
        <taxon>metagenomes</taxon>
        <taxon>ecological metagenomes</taxon>
    </lineage>
</organism>
<dbReference type="GO" id="GO:0016705">
    <property type="term" value="F:oxidoreductase activity, acting on paired donors, with incorporation or reduction of molecular oxygen"/>
    <property type="evidence" value="ECO:0007669"/>
    <property type="project" value="InterPro"/>
</dbReference>
<dbReference type="InterPro" id="IPR050564">
    <property type="entry name" value="F420-G6PD/mer"/>
</dbReference>
<dbReference type="Pfam" id="PF00296">
    <property type="entry name" value="Bac_luciferase"/>
    <property type="match status" value="1"/>
</dbReference>
<feature type="domain" description="Luciferase-like" evidence="1">
    <location>
        <begin position="15"/>
        <end position="311"/>
    </location>
</feature>
<dbReference type="PANTHER" id="PTHR43244:SF2">
    <property type="entry name" value="CONSERVED HYPOTHETICAL ALANINE AND PROLINE-RICH PROTEIN"/>
    <property type="match status" value="1"/>
</dbReference>
<evidence type="ECO:0000313" key="2">
    <source>
        <dbReference type="EMBL" id="SUZ72374.1"/>
    </source>
</evidence>
<dbReference type="NCBIfam" id="TIGR03617">
    <property type="entry name" value="F420_MSMEG_2256"/>
    <property type="match status" value="1"/>
</dbReference>
<accession>A0A381Q0H0</accession>
<dbReference type="CDD" id="cd01097">
    <property type="entry name" value="Tetrahydromethanopterin_reductase"/>
    <property type="match status" value="1"/>
</dbReference>
<dbReference type="EMBL" id="UINC01001150">
    <property type="protein sequence ID" value="SUZ72374.1"/>
    <property type="molecule type" value="Genomic_DNA"/>
</dbReference>
<evidence type="ECO:0000259" key="1">
    <source>
        <dbReference type="Pfam" id="PF00296"/>
    </source>
</evidence>
<dbReference type="PANTHER" id="PTHR43244">
    <property type="match status" value="1"/>
</dbReference>
<dbReference type="SUPFAM" id="SSF51679">
    <property type="entry name" value="Bacterial luciferase-like"/>
    <property type="match status" value="1"/>
</dbReference>
<dbReference type="InterPro" id="IPR036661">
    <property type="entry name" value="Luciferase-like_sf"/>
</dbReference>
<reference evidence="2" key="1">
    <citation type="submission" date="2018-05" db="EMBL/GenBank/DDBJ databases">
        <authorList>
            <person name="Lanie J.A."/>
            <person name="Ng W.-L."/>
            <person name="Kazmierczak K.M."/>
            <person name="Andrzejewski T.M."/>
            <person name="Davidsen T.M."/>
            <person name="Wayne K.J."/>
            <person name="Tettelin H."/>
            <person name="Glass J.I."/>
            <person name="Rusch D."/>
            <person name="Podicherti R."/>
            <person name="Tsui H.-C.T."/>
            <person name="Winkler M.E."/>
        </authorList>
    </citation>
    <scope>NUCLEOTIDE SEQUENCE</scope>
</reference>
<dbReference type="InterPro" id="IPR011251">
    <property type="entry name" value="Luciferase-like_dom"/>
</dbReference>
<name>A0A381Q0H0_9ZZZZ</name>
<dbReference type="Gene3D" id="3.20.20.30">
    <property type="entry name" value="Luciferase-like domain"/>
    <property type="match status" value="1"/>
</dbReference>
<dbReference type="InterPro" id="IPR019919">
    <property type="entry name" value="Lucif-like_OxRdtase_MSMEG_2256"/>
</dbReference>
<dbReference type="AlphaFoldDB" id="A0A381Q0H0"/>
<sequence>MADLVIDGATTASTPNGCAAEAAAFEALQLNAAWTFEASHDPFLPLALAAERTHSIELGTAIAVAFARNPMTCAITAWDLQRLSNGRFILGLGTQIKPHITKRYSETWSQPATRMREYIAALHAIWDNFQTGQTLDFRGDFYTHTLMTPFFSPGPLKVDRPKVYVAGVGPKMVEIIGHSADGFFVHPFHTPDHMQAETLPVLRAAADSAGRGPEDVTIACLTIVAMGRDDAEVADARRKAAAQLAFYGSTPAYAGVLEYHGYEHLQPELNQLSKQGAWKAMSEKIDDDLVDLLCVSGTPSEVGAKLKERNQFADRSTMMFYGAPPDPDAVADTVKAART</sequence>
<gene>
    <name evidence="2" type="ORF">METZ01_LOCUS25228</name>
</gene>
<proteinExistence type="predicted"/>